<dbReference type="Pfam" id="PF21834">
    <property type="entry name" value="DUF6894"/>
    <property type="match status" value="1"/>
</dbReference>
<proteinExistence type="predicted"/>
<evidence type="ECO:0000259" key="1">
    <source>
        <dbReference type="Pfam" id="PF21834"/>
    </source>
</evidence>
<dbReference type="RefSeq" id="WP_184500377.1">
    <property type="nucleotide sequence ID" value="NZ_JACIHI010000009.1"/>
</dbReference>
<evidence type="ECO:0000313" key="3">
    <source>
        <dbReference type="Proteomes" id="UP000533724"/>
    </source>
</evidence>
<protein>
    <recommendedName>
        <fullName evidence="1">DUF6894 domain-containing protein</fullName>
    </recommendedName>
</protein>
<accession>A0A7W6UNS5</accession>
<dbReference type="EMBL" id="JACIHI010000009">
    <property type="protein sequence ID" value="MBB4440749.1"/>
    <property type="molecule type" value="Genomic_DNA"/>
</dbReference>
<organism evidence="2 3">
    <name type="scientific">Rhizobium esperanzae</name>
    <dbReference type="NCBI Taxonomy" id="1967781"/>
    <lineage>
        <taxon>Bacteria</taxon>
        <taxon>Pseudomonadati</taxon>
        <taxon>Pseudomonadota</taxon>
        <taxon>Alphaproteobacteria</taxon>
        <taxon>Hyphomicrobiales</taxon>
        <taxon>Rhizobiaceae</taxon>
        <taxon>Rhizobium/Agrobacterium group</taxon>
        <taxon>Rhizobium</taxon>
    </lineage>
</organism>
<feature type="domain" description="DUF6894" evidence="1">
    <location>
        <begin position="4"/>
        <end position="70"/>
    </location>
</feature>
<evidence type="ECO:0000313" key="2">
    <source>
        <dbReference type="EMBL" id="MBB4440749.1"/>
    </source>
</evidence>
<name>A0A7W6UNS5_9HYPH</name>
<comment type="caution">
    <text evidence="2">The sequence shown here is derived from an EMBL/GenBank/DDBJ whole genome shotgun (WGS) entry which is preliminary data.</text>
</comment>
<reference evidence="2 3" key="1">
    <citation type="submission" date="2020-08" db="EMBL/GenBank/DDBJ databases">
        <title>Genomic Encyclopedia of Type Strains, Phase IV (KMG-V): Genome sequencing to study the core and pangenomes of soil and plant-associated prokaryotes.</title>
        <authorList>
            <person name="Whitman W."/>
        </authorList>
    </citation>
    <scope>NUCLEOTIDE SEQUENCE [LARGE SCALE GENOMIC DNA]</scope>
    <source>
        <strain evidence="2 3">SEMIA 414</strain>
    </source>
</reference>
<sequence>MAKYYFHIRMQEGFDPDYDGVDLRSDDSVAEAVSIARRMVSELVANDEPIDGLAFEITDDTGTLVAELPFQLCASLQ</sequence>
<dbReference type="AlphaFoldDB" id="A0A7W6UNS5"/>
<dbReference type="InterPro" id="IPR054189">
    <property type="entry name" value="DUF6894"/>
</dbReference>
<dbReference type="Proteomes" id="UP000533724">
    <property type="component" value="Unassembled WGS sequence"/>
</dbReference>
<gene>
    <name evidence="2" type="ORF">GGE15_004026</name>
</gene>